<dbReference type="InterPro" id="IPR029063">
    <property type="entry name" value="SAM-dependent_MTases_sf"/>
</dbReference>
<dbReference type="Proteomes" id="UP000195840">
    <property type="component" value="Unassembled WGS sequence"/>
</dbReference>
<reference evidence="5 6" key="1">
    <citation type="submission" date="2017-05" db="EMBL/GenBank/DDBJ databases">
        <title>Whole genome sequencing of Yersinia kristensenii.</title>
        <authorList>
            <person name="Campioni F."/>
        </authorList>
    </citation>
    <scope>NUCLEOTIDE SEQUENCE [LARGE SCALE GENOMIC DNA]</scope>
    <source>
        <strain evidence="5 6">CFSAN060538</strain>
    </source>
</reference>
<dbReference type="Pfam" id="PF13649">
    <property type="entry name" value="Methyltransf_25"/>
    <property type="match status" value="1"/>
</dbReference>
<evidence type="ECO:0000313" key="5">
    <source>
        <dbReference type="EMBL" id="OVZ81517.1"/>
    </source>
</evidence>
<dbReference type="CDD" id="cd02440">
    <property type="entry name" value="AdoMet_MTases"/>
    <property type="match status" value="1"/>
</dbReference>
<sequence length="273" mass="30586">MSIELNDSPKFINKQQKIAANFDEKTFDEYADLYEKMFMAPYRQYLEIPTLEGLLGDLSGLKVLDFGCGPGFLSRWLHSKGAESVVGYDISEGMLDYAKFKEKQQPQGISYLSALDDSLTGEFDLVLAVYVMPYAPDKEKLLSMSQVMARLLKSGGRLITLPIHPDFHSDPEYYRPYGLRLLEKEPRTDGSIVNLHICQPPYNVNIDAHYWSAETLMATLERAGFHSLSWRQLQLPINEPSSGVSLSDYLRVPHAAIIDGIKGGGAVDNQGRG</sequence>
<dbReference type="PANTHER" id="PTHR43861">
    <property type="entry name" value="TRANS-ACONITATE 2-METHYLTRANSFERASE-RELATED"/>
    <property type="match status" value="1"/>
</dbReference>
<dbReference type="GO" id="GO:0008168">
    <property type="term" value="F:methyltransferase activity"/>
    <property type="evidence" value="ECO:0007669"/>
    <property type="project" value="UniProtKB-KW"/>
</dbReference>
<dbReference type="Gene3D" id="3.40.50.150">
    <property type="entry name" value="Vaccinia Virus protein VP39"/>
    <property type="match status" value="1"/>
</dbReference>
<evidence type="ECO:0000256" key="2">
    <source>
        <dbReference type="ARBA" id="ARBA00022679"/>
    </source>
</evidence>
<evidence type="ECO:0000256" key="1">
    <source>
        <dbReference type="ARBA" id="ARBA00022603"/>
    </source>
</evidence>
<comment type="caution">
    <text evidence="5">The sequence shown here is derived from an EMBL/GenBank/DDBJ whole genome shotgun (WGS) entry which is preliminary data.</text>
</comment>
<keyword evidence="2" id="KW-0808">Transferase</keyword>
<proteinExistence type="predicted"/>
<accession>A0AB73PPK7</accession>
<protein>
    <submittedName>
        <fullName evidence="5">Class I SAM-dependent methyltransferase</fullName>
    </submittedName>
</protein>
<dbReference type="EMBL" id="NHOG01000009">
    <property type="protein sequence ID" value="OVZ81517.1"/>
    <property type="molecule type" value="Genomic_DNA"/>
</dbReference>
<dbReference type="PANTHER" id="PTHR43861:SF1">
    <property type="entry name" value="TRANS-ACONITATE 2-METHYLTRANSFERASE"/>
    <property type="match status" value="1"/>
</dbReference>
<evidence type="ECO:0000259" key="4">
    <source>
        <dbReference type="Pfam" id="PF13649"/>
    </source>
</evidence>
<feature type="domain" description="Methyltransferase" evidence="4">
    <location>
        <begin position="63"/>
        <end position="156"/>
    </location>
</feature>
<dbReference type="GO" id="GO:0032259">
    <property type="term" value="P:methylation"/>
    <property type="evidence" value="ECO:0007669"/>
    <property type="project" value="UniProtKB-KW"/>
</dbReference>
<gene>
    <name evidence="5" type="ORF">CBW52_10650</name>
</gene>
<evidence type="ECO:0000313" key="6">
    <source>
        <dbReference type="Proteomes" id="UP000195840"/>
    </source>
</evidence>
<dbReference type="SUPFAM" id="SSF53335">
    <property type="entry name" value="S-adenosyl-L-methionine-dependent methyltransferases"/>
    <property type="match status" value="1"/>
</dbReference>
<dbReference type="RefSeq" id="WP_081009478.1">
    <property type="nucleotide sequence ID" value="NZ_CAWMTE010000010.1"/>
</dbReference>
<organism evidence="5 6">
    <name type="scientific">Yersinia kristensenii</name>
    <dbReference type="NCBI Taxonomy" id="28152"/>
    <lineage>
        <taxon>Bacteria</taxon>
        <taxon>Pseudomonadati</taxon>
        <taxon>Pseudomonadota</taxon>
        <taxon>Gammaproteobacteria</taxon>
        <taxon>Enterobacterales</taxon>
        <taxon>Yersiniaceae</taxon>
        <taxon>Yersinia</taxon>
    </lineage>
</organism>
<keyword evidence="6" id="KW-1185">Reference proteome</keyword>
<name>A0AB73PPK7_YERKR</name>
<dbReference type="AlphaFoldDB" id="A0AB73PPK7"/>
<evidence type="ECO:0000256" key="3">
    <source>
        <dbReference type="ARBA" id="ARBA00022691"/>
    </source>
</evidence>
<keyword evidence="3" id="KW-0949">S-adenosyl-L-methionine</keyword>
<dbReference type="InterPro" id="IPR041698">
    <property type="entry name" value="Methyltransf_25"/>
</dbReference>
<keyword evidence="1 5" id="KW-0489">Methyltransferase</keyword>